<dbReference type="EMBL" id="CP064936">
    <property type="protein sequence ID" value="QPZ99965.1"/>
    <property type="molecule type" value="Genomic_DNA"/>
</dbReference>
<evidence type="ECO:0000256" key="1">
    <source>
        <dbReference type="SAM" id="SignalP"/>
    </source>
</evidence>
<dbReference type="Gene3D" id="1.25.40.10">
    <property type="entry name" value="Tetratricopeptide repeat domain"/>
    <property type="match status" value="1"/>
</dbReference>
<reference evidence="2 3" key="1">
    <citation type="submission" date="2020-11" db="EMBL/GenBank/DDBJ databases">
        <title>Treponema Peruensis nv. sp., first commensal Treponema isolated from human feces.</title>
        <authorList>
            <person name="Belkhou C."/>
            <person name="Raes J."/>
        </authorList>
    </citation>
    <scope>NUCLEOTIDE SEQUENCE [LARGE SCALE GENOMIC DNA]</scope>
    <source>
        <strain evidence="2 3">RCC2812</strain>
    </source>
</reference>
<dbReference type="AlphaFoldDB" id="A0A7T3V3Z8"/>
<keyword evidence="1" id="KW-0732">Signal</keyword>
<accession>A0A7T3V3Z8</accession>
<gene>
    <name evidence="2" type="ORF">IWA51_06665</name>
</gene>
<dbReference type="Proteomes" id="UP000595224">
    <property type="component" value="Chromosome"/>
</dbReference>
<sequence>MKKILLFLALGVFTAYSLFSQSVPRRIAVGEEDWRLLNEAKDLFYAQDFGGALNYAEKSRASRQQECTWQAYVLENALKKKAVRLANDNLTNIIAVFKKDGMTDELQIVRRYFDKFGEGLFKNSYSALIEFVVSYIQYPEADSLIGNIYIHEGEYTIASDYLKRALKNSINLDIPDEKYGILYDLASLSKDTGNFDDYEAYLLLAAGDNKRFMDENFMRSMLRIISEDTDVAVKKFFELYRAGQPQTLRAFVELGDFYLKKGEGVKALRCNALAAIISVTKLEEVLERRVTDYSFTTFSDAFVRCADFEDIVNWGNESGVWNAFVNLADSAASAGYLLFARKMYGELSVCVPEPYWRKVAAKRLVD</sequence>
<dbReference type="KEGG" id="tper:IWA51_06665"/>
<keyword evidence="3" id="KW-1185">Reference proteome</keyword>
<organism evidence="2 3">
    <name type="scientific">Treponema peruense</name>
    <dbReference type="NCBI Taxonomy" id="2787628"/>
    <lineage>
        <taxon>Bacteria</taxon>
        <taxon>Pseudomonadati</taxon>
        <taxon>Spirochaetota</taxon>
        <taxon>Spirochaetia</taxon>
        <taxon>Spirochaetales</taxon>
        <taxon>Treponemataceae</taxon>
        <taxon>Treponema</taxon>
    </lineage>
</organism>
<evidence type="ECO:0000313" key="2">
    <source>
        <dbReference type="EMBL" id="QPZ99965.1"/>
    </source>
</evidence>
<dbReference type="RefSeq" id="WP_198441864.1">
    <property type="nucleotide sequence ID" value="NZ_CBCSHE010000003.1"/>
</dbReference>
<feature type="chain" id="PRO_5032394012" description="Tetratricopeptide repeat-containing protein" evidence="1">
    <location>
        <begin position="21"/>
        <end position="366"/>
    </location>
</feature>
<protein>
    <recommendedName>
        <fullName evidence="4">Tetratricopeptide repeat-containing protein</fullName>
    </recommendedName>
</protein>
<proteinExistence type="predicted"/>
<dbReference type="SUPFAM" id="SSF48452">
    <property type="entry name" value="TPR-like"/>
    <property type="match status" value="1"/>
</dbReference>
<name>A0A7T3V3Z8_9SPIR</name>
<evidence type="ECO:0008006" key="4">
    <source>
        <dbReference type="Google" id="ProtNLM"/>
    </source>
</evidence>
<evidence type="ECO:0000313" key="3">
    <source>
        <dbReference type="Proteomes" id="UP000595224"/>
    </source>
</evidence>
<dbReference type="InterPro" id="IPR011990">
    <property type="entry name" value="TPR-like_helical_dom_sf"/>
</dbReference>
<feature type="signal peptide" evidence="1">
    <location>
        <begin position="1"/>
        <end position="20"/>
    </location>
</feature>